<dbReference type="EMBL" id="CP049074">
    <property type="protein sequence ID" value="QKR01007.1"/>
    <property type="molecule type" value="Genomic_DNA"/>
</dbReference>
<dbReference type="GO" id="GO:1990481">
    <property type="term" value="P:mRNA pseudouridine synthesis"/>
    <property type="evidence" value="ECO:0007669"/>
    <property type="project" value="TreeGrafter"/>
</dbReference>
<dbReference type="Pfam" id="PF16198">
    <property type="entry name" value="TruB_C_2"/>
    <property type="match status" value="1"/>
</dbReference>
<dbReference type="FunFam" id="3.30.2350.10:FF:000043">
    <property type="entry name" value="RNA-guided pseudouridylation complex pseudouridine synthase subunit Cbf5"/>
    <property type="match status" value="1"/>
</dbReference>
<dbReference type="GO" id="GO:0031118">
    <property type="term" value="P:rRNA pseudouridine synthesis"/>
    <property type="evidence" value="ECO:0007669"/>
    <property type="project" value="TreeGrafter"/>
</dbReference>
<dbReference type="InterPro" id="IPR036974">
    <property type="entry name" value="PUA_sf"/>
</dbReference>
<dbReference type="NCBIfam" id="TIGR00451">
    <property type="entry name" value="unchar_dom_2"/>
    <property type="match status" value="1"/>
</dbReference>
<evidence type="ECO:0000313" key="3">
    <source>
        <dbReference type="EMBL" id="QKR01007.1"/>
    </source>
</evidence>
<dbReference type="Pfam" id="PF01472">
    <property type="entry name" value="PUA"/>
    <property type="match status" value="1"/>
</dbReference>
<dbReference type="InterPro" id="IPR032819">
    <property type="entry name" value="TruB_C"/>
</dbReference>
<dbReference type="NCBIfam" id="NF003280">
    <property type="entry name" value="PRK04270.1"/>
    <property type="match status" value="1"/>
</dbReference>
<dbReference type="InterPro" id="IPR020103">
    <property type="entry name" value="PsdUridine_synth_cat_dom_sf"/>
</dbReference>
<dbReference type="SUPFAM" id="SSF88697">
    <property type="entry name" value="PUA domain-like"/>
    <property type="match status" value="1"/>
</dbReference>
<keyword evidence="1" id="KW-0413">Isomerase</keyword>
<sequence>MNWRGNPKVTGVLPIGLGKATRVMNLVTRSLKEYMCLMEVHCEFREQDVLKIASEFVGTIYQKPPVRSSVKRRVRKRTVYSLDILEVSGREVLMKITSEPGTYMRKICHDMGTLLGCGAHMRELRRTRSGIFGEDKLVTLQEISEALYLYNKCKEEEELRKILIPMEMAFCGLSKVIVDDEAVNSITYGSSLMAPGIVSYQEFKKGDTIGLITRKGEAIAIGKALVDSEGMGKKGEVVKTERVLMDKDVYPRAWKK</sequence>
<dbReference type="PANTHER" id="PTHR23127:SF0">
    <property type="entry name" value="H_ACA RIBONUCLEOPROTEIN COMPLEX SUBUNIT DKC1"/>
    <property type="match status" value="1"/>
</dbReference>
<dbReference type="InterPro" id="IPR002501">
    <property type="entry name" value="PsdUridine_synth_N"/>
</dbReference>
<evidence type="ECO:0000313" key="4">
    <source>
        <dbReference type="Proteomes" id="UP000509301"/>
    </source>
</evidence>
<proteinExistence type="predicted"/>
<dbReference type="NCBIfam" id="TIGR00425">
    <property type="entry name" value="CBF5"/>
    <property type="match status" value="1"/>
</dbReference>
<dbReference type="InterPro" id="IPR004802">
    <property type="entry name" value="tRNA_PsdUridine_synth_B_fam"/>
</dbReference>
<dbReference type="PANTHER" id="PTHR23127">
    <property type="entry name" value="CENTROMERE/MICROTUBULE BINDING PROTEIN CBF5"/>
    <property type="match status" value="1"/>
</dbReference>
<reference evidence="3 4" key="1">
    <citation type="submission" date="2020-02" db="EMBL/GenBank/DDBJ databases">
        <title>Comparative genome analysis reveals the metabolism and evolution of the thermophilic archaeal genus Metallosphaera.</title>
        <authorList>
            <person name="Jiang C."/>
        </authorList>
    </citation>
    <scope>NUCLEOTIDE SEQUENCE [LARGE SCALE GENOMIC DNA]</scope>
    <source>
        <strain evidence="3 4">Ric-A</strain>
    </source>
</reference>
<dbReference type="AlphaFoldDB" id="A0A6N0NXM4"/>
<accession>A0A6N0NXM4</accession>
<dbReference type="Gene3D" id="3.30.2350.10">
    <property type="entry name" value="Pseudouridine synthase"/>
    <property type="match status" value="1"/>
</dbReference>
<dbReference type="SMART" id="SM00359">
    <property type="entry name" value="PUA"/>
    <property type="match status" value="1"/>
</dbReference>
<dbReference type="InterPro" id="IPR004521">
    <property type="entry name" value="Uncharacterised_CHP00451"/>
</dbReference>
<organism evidence="3 4">
    <name type="scientific">Metallosphaera tengchongensis</name>
    <dbReference type="NCBI Taxonomy" id="1532350"/>
    <lineage>
        <taxon>Archaea</taxon>
        <taxon>Thermoproteota</taxon>
        <taxon>Thermoprotei</taxon>
        <taxon>Sulfolobales</taxon>
        <taxon>Sulfolobaceae</taxon>
        <taxon>Metallosphaera</taxon>
    </lineage>
</organism>
<dbReference type="KEGG" id="mten:GWK48_04900"/>
<protein>
    <submittedName>
        <fullName evidence="3">RNA-guided pseudouridylation complex pseudouridine synthase subunit Cbf5</fullName>
    </submittedName>
</protein>
<dbReference type="Proteomes" id="UP000509301">
    <property type="component" value="Chromosome"/>
</dbReference>
<dbReference type="GO" id="GO:0031120">
    <property type="term" value="P:snRNA pseudouridine synthesis"/>
    <property type="evidence" value="ECO:0007669"/>
    <property type="project" value="TreeGrafter"/>
</dbReference>
<dbReference type="Gene3D" id="2.30.130.10">
    <property type="entry name" value="PUA domain"/>
    <property type="match status" value="1"/>
</dbReference>
<dbReference type="Pfam" id="PF01509">
    <property type="entry name" value="TruB_N"/>
    <property type="match status" value="1"/>
</dbReference>
<gene>
    <name evidence="3" type="ORF">GWK48_04900</name>
</gene>
<feature type="domain" description="PUA" evidence="2">
    <location>
        <begin position="174"/>
        <end position="245"/>
    </location>
</feature>
<evidence type="ECO:0000259" key="2">
    <source>
        <dbReference type="SMART" id="SM00359"/>
    </source>
</evidence>
<keyword evidence="4" id="KW-1185">Reference proteome</keyword>
<dbReference type="InterPro" id="IPR015947">
    <property type="entry name" value="PUA-like_sf"/>
</dbReference>
<dbReference type="GO" id="GO:0009982">
    <property type="term" value="F:pseudouridine synthase activity"/>
    <property type="evidence" value="ECO:0007669"/>
    <property type="project" value="InterPro"/>
</dbReference>
<dbReference type="CDD" id="cd21148">
    <property type="entry name" value="PUA_Cbf5"/>
    <property type="match status" value="1"/>
</dbReference>
<evidence type="ECO:0000256" key="1">
    <source>
        <dbReference type="ARBA" id="ARBA00023235"/>
    </source>
</evidence>
<dbReference type="GO" id="GO:0000495">
    <property type="term" value="P:box H/ACA sno(s)RNA 3'-end processing"/>
    <property type="evidence" value="ECO:0007669"/>
    <property type="project" value="TreeGrafter"/>
</dbReference>
<dbReference type="GO" id="GO:0003723">
    <property type="term" value="F:RNA binding"/>
    <property type="evidence" value="ECO:0007669"/>
    <property type="project" value="InterPro"/>
</dbReference>
<dbReference type="InterPro" id="IPR002478">
    <property type="entry name" value="PUA"/>
</dbReference>
<name>A0A6N0NXM4_9CREN</name>
<dbReference type="PROSITE" id="PS50890">
    <property type="entry name" value="PUA"/>
    <property type="match status" value="1"/>
</dbReference>
<dbReference type="SUPFAM" id="SSF55120">
    <property type="entry name" value="Pseudouridine synthase"/>
    <property type="match status" value="1"/>
</dbReference>